<protein>
    <recommendedName>
        <fullName evidence="3">Tetratricopeptide repeat-containing protein</fullName>
    </recommendedName>
</protein>
<dbReference type="SUPFAM" id="SSF48452">
    <property type="entry name" value="TPR-like"/>
    <property type="match status" value="1"/>
</dbReference>
<gene>
    <name evidence="2" type="ORF">BECKTUN1418D_GA0071000_11395</name>
</gene>
<evidence type="ECO:0000313" key="2">
    <source>
        <dbReference type="EMBL" id="VFK60933.1"/>
    </source>
</evidence>
<dbReference type="InterPro" id="IPR011990">
    <property type="entry name" value="TPR-like_helical_dom_sf"/>
</dbReference>
<dbReference type="Gene3D" id="1.25.40.10">
    <property type="entry name" value="Tetratricopeptide repeat domain"/>
    <property type="match status" value="1"/>
</dbReference>
<dbReference type="AlphaFoldDB" id="A0A451A4J4"/>
<name>A0A451A4J4_9GAMM</name>
<feature type="region of interest" description="Disordered" evidence="1">
    <location>
        <begin position="163"/>
        <end position="203"/>
    </location>
</feature>
<organism evidence="2">
    <name type="scientific">Candidatus Kentrum sp. TUN</name>
    <dbReference type="NCBI Taxonomy" id="2126343"/>
    <lineage>
        <taxon>Bacteria</taxon>
        <taxon>Pseudomonadati</taxon>
        <taxon>Pseudomonadota</taxon>
        <taxon>Gammaproteobacteria</taxon>
        <taxon>Candidatus Kentrum</taxon>
    </lineage>
</organism>
<reference evidence="2" key="1">
    <citation type="submission" date="2019-02" db="EMBL/GenBank/DDBJ databases">
        <authorList>
            <person name="Gruber-Vodicka R. H."/>
            <person name="Seah K. B. B."/>
        </authorList>
    </citation>
    <scope>NUCLEOTIDE SEQUENCE</scope>
    <source>
        <strain evidence="2">BECK_BY1</strain>
    </source>
</reference>
<accession>A0A451A4J4</accession>
<dbReference type="EMBL" id="CAADFX010000139">
    <property type="protein sequence ID" value="VFK60933.1"/>
    <property type="molecule type" value="Genomic_DNA"/>
</dbReference>
<proteinExistence type="predicted"/>
<evidence type="ECO:0008006" key="3">
    <source>
        <dbReference type="Google" id="ProtNLM"/>
    </source>
</evidence>
<sequence>MTETGTAELGSKQLLSRAAHCYREAGLDDDACRCLEGADNYYAAATLHEQAERWESAARCFEKTEQWPRAARCYFLARRPMDSARCHLADDNPLTAAWILAHHAHRFEHARAILTEFTPAGYWQELTLMLAEARCTLPQQPVRAECALHRLFIRLRELGTQPGKVLERDSGSDDDLGNADARAPQEQHAQATPSPNRERNPERDRVMSWAFSLTWRVMDRPDLTMELFVAAWEAGVDTRQRWEDWAGERLGDPSGPEFLWAA</sequence>
<evidence type="ECO:0000256" key="1">
    <source>
        <dbReference type="SAM" id="MobiDB-lite"/>
    </source>
</evidence>